<dbReference type="PANTHER" id="PTHR48081">
    <property type="entry name" value="AB HYDROLASE SUPERFAMILY PROTEIN C4A8.06C"/>
    <property type="match status" value="1"/>
</dbReference>
<organism evidence="3 4">
    <name type="scientific">Microvirga vignae</name>
    <dbReference type="NCBI Taxonomy" id="1225564"/>
    <lineage>
        <taxon>Bacteria</taxon>
        <taxon>Pseudomonadati</taxon>
        <taxon>Pseudomonadota</taxon>
        <taxon>Alphaproteobacteria</taxon>
        <taxon>Hyphomicrobiales</taxon>
        <taxon>Methylobacteriaceae</taxon>
        <taxon>Microvirga</taxon>
    </lineage>
</organism>
<dbReference type="OrthoDB" id="9771666at2"/>
<name>A0A0H1RBD4_9HYPH</name>
<feature type="domain" description="BD-FAE-like" evidence="2">
    <location>
        <begin position="55"/>
        <end position="149"/>
    </location>
</feature>
<dbReference type="PANTHER" id="PTHR48081:SF33">
    <property type="entry name" value="KYNURENINE FORMAMIDASE"/>
    <property type="match status" value="1"/>
</dbReference>
<dbReference type="AlphaFoldDB" id="A0A0H1RBD4"/>
<comment type="caution">
    <text evidence="3">The sequence shown here is derived from an EMBL/GenBank/DDBJ whole genome shotgun (WGS) entry which is preliminary data.</text>
</comment>
<sequence>MASGELDLESEYNNRARVPDHAVHIAGWQRDAAAYRATARCELDLAYGPGERHRMDLFHSHNGDAGGPIVLFIHGGYWQALEKSSFSHLARGANERGFTVAVPSYDLAPASKLADIIAVIEAAASFVMRYTGRPLVASGHSAGGHLAACLMARPAALPRPIWAAMPISGLFDLVPLVPTSINKALGLTIEEARSLSPLDWPPPANGRLTAVVGGAESSEFLRQSRMIVERWGKAGIATRYHEVPEAHHFDVIAGLASPADPLVDLLADLAAEA</sequence>
<dbReference type="Pfam" id="PF20434">
    <property type="entry name" value="BD-FAE"/>
    <property type="match status" value="1"/>
</dbReference>
<proteinExistence type="predicted"/>
<dbReference type="InterPro" id="IPR029058">
    <property type="entry name" value="AB_hydrolase_fold"/>
</dbReference>
<evidence type="ECO:0000256" key="1">
    <source>
        <dbReference type="ARBA" id="ARBA00022801"/>
    </source>
</evidence>
<dbReference type="SUPFAM" id="SSF53474">
    <property type="entry name" value="alpha/beta-Hydrolases"/>
    <property type="match status" value="1"/>
</dbReference>
<keyword evidence="1" id="KW-0378">Hydrolase</keyword>
<dbReference type="RefSeq" id="WP_047192489.1">
    <property type="nucleotide sequence ID" value="NZ_LCYG01000114.1"/>
</dbReference>
<dbReference type="GO" id="GO:0016787">
    <property type="term" value="F:hydrolase activity"/>
    <property type="evidence" value="ECO:0007669"/>
    <property type="project" value="UniProtKB-KW"/>
</dbReference>
<gene>
    <name evidence="3" type="ORF">AA309_28955</name>
</gene>
<evidence type="ECO:0000313" key="4">
    <source>
        <dbReference type="Proteomes" id="UP000035489"/>
    </source>
</evidence>
<keyword evidence="4" id="KW-1185">Reference proteome</keyword>
<accession>A0A0H1RBD4</accession>
<dbReference type="Gene3D" id="3.40.50.1820">
    <property type="entry name" value="alpha/beta hydrolase"/>
    <property type="match status" value="1"/>
</dbReference>
<dbReference type="STRING" id="1225564.AA309_28955"/>
<dbReference type="PATRIC" id="fig|1225564.3.peg.448"/>
<protein>
    <submittedName>
        <fullName evidence="3">Esterase</fullName>
    </submittedName>
</protein>
<dbReference type="Proteomes" id="UP000035489">
    <property type="component" value="Unassembled WGS sequence"/>
</dbReference>
<reference evidence="3 4" key="1">
    <citation type="submission" date="2015-05" db="EMBL/GenBank/DDBJ databases">
        <title>Draft genome sequence of Microvirga vignae strain BR3299, a novel nitrogen fixing bacteria isolated from Brazil semi-aired region.</title>
        <authorList>
            <person name="Zilli J.E."/>
            <person name="Passos S.R."/>
            <person name="Leite J."/>
            <person name="Baldani J.I."/>
            <person name="Xavier G.R."/>
            <person name="Rumjaneck N.G."/>
            <person name="Simoes-Araujo J.L."/>
        </authorList>
    </citation>
    <scope>NUCLEOTIDE SEQUENCE [LARGE SCALE GENOMIC DNA]</scope>
    <source>
        <strain evidence="3 4">BR3299</strain>
    </source>
</reference>
<dbReference type="InterPro" id="IPR050300">
    <property type="entry name" value="GDXG_lipolytic_enzyme"/>
</dbReference>
<evidence type="ECO:0000259" key="2">
    <source>
        <dbReference type="Pfam" id="PF20434"/>
    </source>
</evidence>
<evidence type="ECO:0000313" key="3">
    <source>
        <dbReference type="EMBL" id="KLK89887.1"/>
    </source>
</evidence>
<dbReference type="InterPro" id="IPR049492">
    <property type="entry name" value="BD-FAE-like_dom"/>
</dbReference>
<dbReference type="EMBL" id="LCYG01000114">
    <property type="protein sequence ID" value="KLK89887.1"/>
    <property type="molecule type" value="Genomic_DNA"/>
</dbReference>